<comment type="caution">
    <text evidence="1">The sequence shown here is derived from an EMBL/GenBank/DDBJ whole genome shotgun (WGS) entry which is preliminary data.</text>
</comment>
<organism evidence="1 2">
    <name type="scientific">Willisornis vidua</name>
    <name type="common">Xingu scale-backed antbird</name>
    <dbReference type="NCBI Taxonomy" id="1566151"/>
    <lineage>
        <taxon>Eukaryota</taxon>
        <taxon>Metazoa</taxon>
        <taxon>Chordata</taxon>
        <taxon>Craniata</taxon>
        <taxon>Vertebrata</taxon>
        <taxon>Euteleostomi</taxon>
        <taxon>Archelosauria</taxon>
        <taxon>Archosauria</taxon>
        <taxon>Dinosauria</taxon>
        <taxon>Saurischia</taxon>
        <taxon>Theropoda</taxon>
        <taxon>Coelurosauria</taxon>
        <taxon>Aves</taxon>
        <taxon>Neognathae</taxon>
        <taxon>Neoaves</taxon>
        <taxon>Telluraves</taxon>
        <taxon>Australaves</taxon>
        <taxon>Passeriformes</taxon>
        <taxon>Thamnophilidae</taxon>
        <taxon>Willisornis</taxon>
    </lineage>
</organism>
<name>A0ABQ9DFG9_9PASS</name>
<protein>
    <submittedName>
        <fullName evidence="1">Uncharacterized protein</fullName>
    </submittedName>
</protein>
<reference evidence="1" key="1">
    <citation type="submission" date="2019-10" db="EMBL/GenBank/DDBJ databases">
        <authorList>
            <person name="Soares A.E.R."/>
            <person name="Aleixo A."/>
            <person name="Schneider P."/>
            <person name="Miyaki C.Y."/>
            <person name="Schneider M.P."/>
            <person name="Mello C."/>
            <person name="Vasconcelos A.T.R."/>
        </authorList>
    </citation>
    <scope>NUCLEOTIDE SEQUENCE</scope>
    <source>
        <tissue evidence="1">Muscle</tissue>
    </source>
</reference>
<gene>
    <name evidence="1" type="ORF">WISP_64558</name>
</gene>
<keyword evidence="2" id="KW-1185">Reference proteome</keyword>
<sequence>MVKGLEGKLYEEWLRALGLFNPEKKKLSQSGLHEQPIFFGCSSNDSNMQFCQKYDIWVPEDTEKEEVRDINAVHTDYSLRKHSLQFLTAMD</sequence>
<dbReference type="Proteomes" id="UP001145742">
    <property type="component" value="Unassembled WGS sequence"/>
</dbReference>
<evidence type="ECO:0000313" key="1">
    <source>
        <dbReference type="EMBL" id="KAJ7417437.1"/>
    </source>
</evidence>
<evidence type="ECO:0000313" key="2">
    <source>
        <dbReference type="Proteomes" id="UP001145742"/>
    </source>
</evidence>
<accession>A0ABQ9DFG9</accession>
<proteinExistence type="predicted"/>
<dbReference type="EMBL" id="WHWB01033755">
    <property type="protein sequence ID" value="KAJ7417437.1"/>
    <property type="molecule type" value="Genomic_DNA"/>
</dbReference>